<dbReference type="SMART" id="SM00448">
    <property type="entry name" value="REC"/>
    <property type="match status" value="1"/>
</dbReference>
<sequence length="304" mass="33950">MDTTDDKKPSLLIVDDEPSNVRILNELLHADYDVRVAANGERALQIALSDNPPDIVLLDIMMPGIDGYKVCKRLKDDPVTCDIPVIFITSKVDEQDEIKGFEAGAVDYITKPFSPVVVDARVKTHVTLKIKSELLKNLSLIDGLTGIANRRRFDEYTETIWNYSIRESLPLSLIMIDIDHFKLYNDNYGHQSGDLCLIRVAGCLASSIRRKIDVVARYGGEEFACILPHTHLNGAMSVAKNFHNEILALQIPHIHSSADNCISISQGIATLIPSNYSCPETLIKMADQALYKAKETGRNRFCTY</sequence>
<evidence type="ECO:0000256" key="1">
    <source>
        <dbReference type="ARBA" id="ARBA00012528"/>
    </source>
</evidence>
<dbReference type="Pfam" id="PF00072">
    <property type="entry name" value="Response_reg"/>
    <property type="match status" value="1"/>
</dbReference>
<keyword evidence="7" id="KW-1185">Reference proteome</keyword>
<keyword evidence="3" id="KW-0597">Phosphoprotein</keyword>
<dbReference type="GO" id="GO:0005886">
    <property type="term" value="C:plasma membrane"/>
    <property type="evidence" value="ECO:0007669"/>
    <property type="project" value="TreeGrafter"/>
</dbReference>
<dbReference type="NCBIfam" id="TIGR00254">
    <property type="entry name" value="GGDEF"/>
    <property type="match status" value="1"/>
</dbReference>
<dbReference type="InterPro" id="IPR043128">
    <property type="entry name" value="Rev_trsase/Diguanyl_cyclase"/>
</dbReference>
<dbReference type="PANTHER" id="PTHR45138:SF9">
    <property type="entry name" value="DIGUANYLATE CYCLASE DGCM-RELATED"/>
    <property type="match status" value="1"/>
</dbReference>
<dbReference type="Gene3D" id="3.40.50.2300">
    <property type="match status" value="1"/>
</dbReference>
<comment type="catalytic activity">
    <reaction evidence="2">
        <text>2 GTP = 3',3'-c-di-GMP + 2 diphosphate</text>
        <dbReference type="Rhea" id="RHEA:24898"/>
        <dbReference type="ChEBI" id="CHEBI:33019"/>
        <dbReference type="ChEBI" id="CHEBI:37565"/>
        <dbReference type="ChEBI" id="CHEBI:58805"/>
        <dbReference type="EC" id="2.7.7.65"/>
    </reaction>
</comment>
<accession>A0A0F3GW77</accession>
<dbReference type="InterPro" id="IPR029787">
    <property type="entry name" value="Nucleotide_cyclase"/>
</dbReference>
<dbReference type="GO" id="GO:0052621">
    <property type="term" value="F:diguanylate cyclase activity"/>
    <property type="evidence" value="ECO:0007669"/>
    <property type="project" value="UniProtKB-EC"/>
</dbReference>
<dbReference type="FunFam" id="3.30.70.270:FF:000001">
    <property type="entry name" value="Diguanylate cyclase domain protein"/>
    <property type="match status" value="1"/>
</dbReference>
<dbReference type="SMART" id="SM00267">
    <property type="entry name" value="GGDEF"/>
    <property type="match status" value="1"/>
</dbReference>
<dbReference type="AlphaFoldDB" id="A0A0F3GW77"/>
<feature type="domain" description="GGDEF" evidence="5">
    <location>
        <begin position="169"/>
        <end position="304"/>
    </location>
</feature>
<dbReference type="Pfam" id="PF00990">
    <property type="entry name" value="GGDEF"/>
    <property type="match status" value="1"/>
</dbReference>
<dbReference type="PROSITE" id="PS50887">
    <property type="entry name" value="GGDEF"/>
    <property type="match status" value="1"/>
</dbReference>
<dbReference type="SUPFAM" id="SSF55073">
    <property type="entry name" value="Nucleotide cyclase"/>
    <property type="match status" value="1"/>
</dbReference>
<evidence type="ECO:0000259" key="5">
    <source>
        <dbReference type="PROSITE" id="PS50887"/>
    </source>
</evidence>
<evidence type="ECO:0000313" key="6">
    <source>
        <dbReference type="EMBL" id="KJU86112.1"/>
    </source>
</evidence>
<dbReference type="GO" id="GO:0000160">
    <property type="term" value="P:phosphorelay signal transduction system"/>
    <property type="evidence" value="ECO:0007669"/>
    <property type="project" value="InterPro"/>
</dbReference>
<dbReference type="PROSITE" id="PS50110">
    <property type="entry name" value="RESPONSE_REGULATORY"/>
    <property type="match status" value="1"/>
</dbReference>
<dbReference type="InterPro" id="IPR001789">
    <property type="entry name" value="Sig_transdc_resp-reg_receiver"/>
</dbReference>
<dbReference type="EMBL" id="LACI01000737">
    <property type="protein sequence ID" value="KJU86112.1"/>
    <property type="molecule type" value="Genomic_DNA"/>
</dbReference>
<dbReference type="InterPro" id="IPR050469">
    <property type="entry name" value="Diguanylate_Cyclase"/>
</dbReference>
<dbReference type="GO" id="GO:1902201">
    <property type="term" value="P:negative regulation of bacterial-type flagellum-dependent cell motility"/>
    <property type="evidence" value="ECO:0007669"/>
    <property type="project" value="TreeGrafter"/>
</dbReference>
<dbReference type="InterPro" id="IPR011006">
    <property type="entry name" value="CheY-like_superfamily"/>
</dbReference>
<dbReference type="PANTHER" id="PTHR45138">
    <property type="entry name" value="REGULATORY COMPONENTS OF SENSORY TRANSDUCTION SYSTEM"/>
    <property type="match status" value="1"/>
</dbReference>
<dbReference type="EC" id="2.7.7.65" evidence="1"/>
<dbReference type="CDD" id="cd01949">
    <property type="entry name" value="GGDEF"/>
    <property type="match status" value="1"/>
</dbReference>
<evidence type="ECO:0000259" key="4">
    <source>
        <dbReference type="PROSITE" id="PS50110"/>
    </source>
</evidence>
<feature type="domain" description="Response regulatory" evidence="4">
    <location>
        <begin position="10"/>
        <end position="126"/>
    </location>
</feature>
<name>A0A0F3GW77_9BACT</name>
<evidence type="ECO:0000256" key="3">
    <source>
        <dbReference type="PROSITE-ProRule" id="PRU00169"/>
    </source>
</evidence>
<comment type="caution">
    <text evidence="6">The sequence shown here is derived from an EMBL/GenBank/DDBJ whole genome shotgun (WGS) entry which is preliminary data.</text>
</comment>
<proteinExistence type="predicted"/>
<dbReference type="GO" id="GO:0043709">
    <property type="term" value="P:cell adhesion involved in single-species biofilm formation"/>
    <property type="evidence" value="ECO:0007669"/>
    <property type="project" value="TreeGrafter"/>
</dbReference>
<dbReference type="Gene3D" id="3.30.70.270">
    <property type="match status" value="1"/>
</dbReference>
<dbReference type="SUPFAM" id="SSF52172">
    <property type="entry name" value="CheY-like"/>
    <property type="match status" value="1"/>
</dbReference>
<dbReference type="CDD" id="cd19920">
    <property type="entry name" value="REC_PA4781-like"/>
    <property type="match status" value="1"/>
</dbReference>
<gene>
    <name evidence="6" type="ORF">MBAV_001707</name>
</gene>
<protein>
    <recommendedName>
        <fullName evidence="1">diguanylate cyclase</fullName>
        <ecNumber evidence="1">2.7.7.65</ecNumber>
    </recommendedName>
</protein>
<reference evidence="6 7" key="1">
    <citation type="submission" date="2015-02" db="EMBL/GenBank/DDBJ databases">
        <title>Single-cell genomics of uncultivated deep-branching MTB reveals a conserved set of magnetosome genes.</title>
        <authorList>
            <person name="Kolinko S."/>
            <person name="Richter M."/>
            <person name="Glockner F.O."/>
            <person name="Brachmann A."/>
            <person name="Schuler D."/>
        </authorList>
    </citation>
    <scope>NUCLEOTIDE SEQUENCE [LARGE SCALE GENOMIC DNA]</scope>
    <source>
        <strain evidence="6">TM-1</strain>
    </source>
</reference>
<dbReference type="InterPro" id="IPR000160">
    <property type="entry name" value="GGDEF_dom"/>
</dbReference>
<feature type="modified residue" description="4-aspartylphosphate" evidence="3">
    <location>
        <position position="59"/>
    </location>
</feature>
<organism evidence="6 7">
    <name type="scientific">Candidatus Magnetobacterium bavaricum</name>
    <dbReference type="NCBI Taxonomy" id="29290"/>
    <lineage>
        <taxon>Bacteria</taxon>
        <taxon>Pseudomonadati</taxon>
        <taxon>Nitrospirota</taxon>
        <taxon>Thermodesulfovibrionia</taxon>
        <taxon>Thermodesulfovibrionales</taxon>
        <taxon>Candidatus Magnetobacteriaceae</taxon>
        <taxon>Candidatus Magnetobacterium</taxon>
    </lineage>
</organism>
<evidence type="ECO:0000256" key="2">
    <source>
        <dbReference type="ARBA" id="ARBA00034247"/>
    </source>
</evidence>
<evidence type="ECO:0000313" key="7">
    <source>
        <dbReference type="Proteomes" id="UP000033423"/>
    </source>
</evidence>
<dbReference type="Proteomes" id="UP000033423">
    <property type="component" value="Unassembled WGS sequence"/>
</dbReference>